<dbReference type="Proteomes" id="UP001057402">
    <property type="component" value="Chromosome 12"/>
</dbReference>
<protein>
    <submittedName>
        <fullName evidence="1">Uncharacterized protein</fullName>
    </submittedName>
</protein>
<keyword evidence="2" id="KW-1185">Reference proteome</keyword>
<evidence type="ECO:0000313" key="1">
    <source>
        <dbReference type="EMBL" id="KAI4304105.1"/>
    </source>
</evidence>
<organism evidence="1 2">
    <name type="scientific">Melastoma candidum</name>
    <dbReference type="NCBI Taxonomy" id="119954"/>
    <lineage>
        <taxon>Eukaryota</taxon>
        <taxon>Viridiplantae</taxon>
        <taxon>Streptophyta</taxon>
        <taxon>Embryophyta</taxon>
        <taxon>Tracheophyta</taxon>
        <taxon>Spermatophyta</taxon>
        <taxon>Magnoliopsida</taxon>
        <taxon>eudicotyledons</taxon>
        <taxon>Gunneridae</taxon>
        <taxon>Pentapetalae</taxon>
        <taxon>rosids</taxon>
        <taxon>malvids</taxon>
        <taxon>Myrtales</taxon>
        <taxon>Melastomataceae</taxon>
        <taxon>Melastomatoideae</taxon>
        <taxon>Melastomateae</taxon>
        <taxon>Melastoma</taxon>
    </lineage>
</organism>
<reference evidence="2" key="1">
    <citation type="journal article" date="2023" name="Front. Plant Sci.">
        <title>Chromosomal-level genome assembly of Melastoma candidum provides insights into trichome evolution.</title>
        <authorList>
            <person name="Zhong Y."/>
            <person name="Wu W."/>
            <person name="Sun C."/>
            <person name="Zou P."/>
            <person name="Liu Y."/>
            <person name="Dai S."/>
            <person name="Zhou R."/>
        </authorList>
    </citation>
    <scope>NUCLEOTIDE SEQUENCE [LARGE SCALE GENOMIC DNA]</scope>
</reference>
<gene>
    <name evidence="1" type="ORF">MLD38_039661</name>
</gene>
<accession>A0ACB9L2R3</accession>
<dbReference type="EMBL" id="CM042891">
    <property type="protein sequence ID" value="KAI4304105.1"/>
    <property type="molecule type" value="Genomic_DNA"/>
</dbReference>
<sequence>MASGASRSTAFGLLFINLLLYLVITGIAAWVINHGIEWSHETAHLSPTARLFPIYFPIGNMATGFFVVFSLISGVIGMITSTTGIHNITQISAMNPYTVAGSSLVALSLTLLSLGLACKEIHLGHTEENLRILEVTTIIVSVTQLLCTGAIHDEMRRAPILIR</sequence>
<name>A0ACB9L2R3_9MYRT</name>
<evidence type="ECO:0000313" key="2">
    <source>
        <dbReference type="Proteomes" id="UP001057402"/>
    </source>
</evidence>
<comment type="caution">
    <text evidence="1">The sequence shown here is derived from an EMBL/GenBank/DDBJ whole genome shotgun (WGS) entry which is preliminary data.</text>
</comment>
<proteinExistence type="predicted"/>